<dbReference type="Gene3D" id="3.30.450.20">
    <property type="entry name" value="PAS domain"/>
    <property type="match status" value="1"/>
</dbReference>
<evidence type="ECO:0000256" key="2">
    <source>
        <dbReference type="ARBA" id="ARBA00022475"/>
    </source>
</evidence>
<protein>
    <submittedName>
        <fullName evidence="7">Methyl-accepting chemotaxis protein</fullName>
    </submittedName>
</protein>
<dbReference type="EMBL" id="SMAE01000032">
    <property type="protein sequence ID" value="TCS84907.1"/>
    <property type="molecule type" value="Genomic_DNA"/>
</dbReference>
<dbReference type="GO" id="GO:0005886">
    <property type="term" value="C:plasma membrane"/>
    <property type="evidence" value="ECO:0007669"/>
    <property type="project" value="UniProtKB-SubCell"/>
</dbReference>
<organism evidence="7 8">
    <name type="scientific">Keratinibaculum paraultunense</name>
    <dbReference type="NCBI Taxonomy" id="1278232"/>
    <lineage>
        <taxon>Bacteria</taxon>
        <taxon>Bacillati</taxon>
        <taxon>Bacillota</taxon>
        <taxon>Tissierellia</taxon>
        <taxon>Tissierellales</taxon>
        <taxon>Tepidimicrobiaceae</taxon>
        <taxon>Keratinibaculum</taxon>
    </lineage>
</organism>
<evidence type="ECO:0000256" key="3">
    <source>
        <dbReference type="ARBA" id="ARBA00022692"/>
    </source>
</evidence>
<evidence type="ECO:0000259" key="6">
    <source>
        <dbReference type="Pfam" id="PF02743"/>
    </source>
</evidence>
<keyword evidence="8" id="KW-1185">Reference proteome</keyword>
<evidence type="ECO:0000256" key="5">
    <source>
        <dbReference type="ARBA" id="ARBA00023136"/>
    </source>
</evidence>
<comment type="subcellular location">
    <subcellularLocation>
        <location evidence="1">Cell membrane</location>
        <topology evidence="1">Multi-pass membrane protein</topology>
    </subcellularLocation>
</comment>
<gene>
    <name evidence="7" type="ORF">EDD65_1321</name>
</gene>
<evidence type="ECO:0000313" key="8">
    <source>
        <dbReference type="Proteomes" id="UP000294567"/>
    </source>
</evidence>
<name>A0A4V2UT94_9FIRM</name>
<keyword evidence="2" id="KW-1003">Cell membrane</keyword>
<comment type="caution">
    <text evidence="7">The sequence shown here is derived from an EMBL/GenBank/DDBJ whole genome shotgun (WGS) entry which is preliminary data.</text>
</comment>
<keyword evidence="4" id="KW-1133">Transmembrane helix</keyword>
<dbReference type="RefSeq" id="WP_211333344.1">
    <property type="nucleotide sequence ID" value="NZ_SMAE01000032.1"/>
</dbReference>
<feature type="domain" description="Cache" evidence="6">
    <location>
        <begin position="56"/>
        <end position="231"/>
    </location>
</feature>
<dbReference type="InterPro" id="IPR033479">
    <property type="entry name" value="dCache_1"/>
</dbReference>
<accession>A0A4V2UT94</accession>
<dbReference type="Proteomes" id="UP000294567">
    <property type="component" value="Unassembled WGS sequence"/>
</dbReference>
<evidence type="ECO:0000256" key="4">
    <source>
        <dbReference type="ARBA" id="ARBA00022989"/>
    </source>
</evidence>
<dbReference type="InterPro" id="IPR029151">
    <property type="entry name" value="Sensor-like_sf"/>
</dbReference>
<proteinExistence type="predicted"/>
<feature type="non-terminal residue" evidence="7">
    <location>
        <position position="249"/>
    </location>
</feature>
<sequence>MKIKTRIILFTCILCVASILLSTITNYKFLGGELLNETENNAKNSAKITTKELDKWLSIQKNSLKEMADAIGYNNNYEFDYIYQYLKSQEEVNEGNNYFIGLSDNFFVSGSGWIPPDDYKPIEKDWYIDAKNTDDVVVFSPYIDSRTGDIVITISKAIKRNGELIGVLGSDIFVDHLVELVSSMDLGKDSYGFLIDGEGNIITHKNKAFNPDIEKGFTNINEILGGKLKDISKTEKTAKKGLNEIKDYD</sequence>
<keyword evidence="3" id="KW-0812">Transmembrane</keyword>
<reference evidence="7 8" key="1">
    <citation type="submission" date="2019-03" db="EMBL/GenBank/DDBJ databases">
        <title>Genomic Encyclopedia of Type Strains, Phase IV (KMG-IV): sequencing the most valuable type-strain genomes for metagenomic binning, comparative biology and taxonomic classification.</title>
        <authorList>
            <person name="Goeker M."/>
        </authorList>
    </citation>
    <scope>NUCLEOTIDE SEQUENCE [LARGE SCALE GENOMIC DNA]</scope>
    <source>
        <strain evidence="7 8">DSM 26752</strain>
    </source>
</reference>
<dbReference type="CDD" id="cd12913">
    <property type="entry name" value="PDC1_MCP_like"/>
    <property type="match status" value="1"/>
</dbReference>
<dbReference type="Pfam" id="PF02743">
    <property type="entry name" value="dCache_1"/>
    <property type="match status" value="1"/>
</dbReference>
<dbReference type="SUPFAM" id="SSF103190">
    <property type="entry name" value="Sensory domain-like"/>
    <property type="match status" value="1"/>
</dbReference>
<keyword evidence="5" id="KW-0472">Membrane</keyword>
<evidence type="ECO:0000313" key="7">
    <source>
        <dbReference type="EMBL" id="TCS84907.1"/>
    </source>
</evidence>
<evidence type="ECO:0000256" key="1">
    <source>
        <dbReference type="ARBA" id="ARBA00004651"/>
    </source>
</evidence>
<dbReference type="AlphaFoldDB" id="A0A4V2UT94"/>